<dbReference type="EMBL" id="CAJPDT010000004">
    <property type="protein sequence ID" value="CAF9908171.1"/>
    <property type="molecule type" value="Genomic_DNA"/>
</dbReference>
<evidence type="ECO:0000256" key="3">
    <source>
        <dbReference type="ARBA" id="ARBA00022833"/>
    </source>
</evidence>
<name>A0A8H3EJ85_9LECA</name>
<keyword evidence="6" id="KW-1185">Reference proteome</keyword>
<sequence>MHTALNKTLAALPNDTKVYPGHEYTKQNVKFLTTVLRTEPVNKLQSFAENNEQTQGKFTIGDEKVGFKDRASYGSKADQVKEYNVFMRLNDPTVQKATGKTEPVDVMGALREMKNSM</sequence>
<feature type="domain" description="Hydroxyacylglutathione hydrolase C-terminal" evidence="4">
    <location>
        <begin position="80"/>
        <end position="117"/>
    </location>
</feature>
<gene>
    <name evidence="5" type="primary">GLO2</name>
    <name evidence="5" type="ORF">IMSHALPRED_006601</name>
</gene>
<dbReference type="AlphaFoldDB" id="A0A8H3EJ85"/>
<dbReference type="InterPro" id="IPR036866">
    <property type="entry name" value="RibonucZ/Hydroxyglut_hydro"/>
</dbReference>
<dbReference type="Gene3D" id="3.60.15.10">
    <property type="entry name" value="Ribonuclease Z/Hydroxyacylglutathione hydrolase-like"/>
    <property type="match status" value="1"/>
</dbReference>
<keyword evidence="1" id="KW-0479">Metal-binding</keyword>
<proteinExistence type="predicted"/>
<reference evidence="5" key="1">
    <citation type="submission" date="2021-03" db="EMBL/GenBank/DDBJ databases">
        <authorList>
            <person name="Tagirdzhanova G."/>
        </authorList>
    </citation>
    <scope>NUCLEOTIDE SEQUENCE</scope>
</reference>
<evidence type="ECO:0000259" key="4">
    <source>
        <dbReference type="Pfam" id="PF16123"/>
    </source>
</evidence>
<dbReference type="OrthoDB" id="515692at2759"/>
<keyword evidence="3" id="KW-0862">Zinc</keyword>
<accession>A0A8H3EJ85</accession>
<dbReference type="PANTHER" id="PTHR11935">
    <property type="entry name" value="BETA LACTAMASE DOMAIN"/>
    <property type="match status" value="1"/>
</dbReference>
<dbReference type="InterPro" id="IPR032282">
    <property type="entry name" value="HAGH_C"/>
</dbReference>
<organism evidence="5 6">
    <name type="scientific">Imshaugia aleurites</name>
    <dbReference type="NCBI Taxonomy" id="172621"/>
    <lineage>
        <taxon>Eukaryota</taxon>
        <taxon>Fungi</taxon>
        <taxon>Dikarya</taxon>
        <taxon>Ascomycota</taxon>
        <taxon>Pezizomycotina</taxon>
        <taxon>Lecanoromycetes</taxon>
        <taxon>OSLEUM clade</taxon>
        <taxon>Lecanoromycetidae</taxon>
        <taxon>Lecanorales</taxon>
        <taxon>Lecanorineae</taxon>
        <taxon>Parmeliaceae</taxon>
        <taxon>Imshaugia</taxon>
    </lineage>
</organism>
<evidence type="ECO:0000256" key="1">
    <source>
        <dbReference type="ARBA" id="ARBA00022723"/>
    </source>
</evidence>
<evidence type="ECO:0000313" key="6">
    <source>
        <dbReference type="Proteomes" id="UP000664534"/>
    </source>
</evidence>
<protein>
    <submittedName>
        <fullName evidence="5">Cytoplasmic glyoxalase II</fullName>
    </submittedName>
</protein>
<dbReference type="GO" id="GO:0046872">
    <property type="term" value="F:metal ion binding"/>
    <property type="evidence" value="ECO:0007669"/>
    <property type="project" value="UniProtKB-KW"/>
</dbReference>
<dbReference type="Proteomes" id="UP000664534">
    <property type="component" value="Unassembled WGS sequence"/>
</dbReference>
<evidence type="ECO:0000256" key="2">
    <source>
        <dbReference type="ARBA" id="ARBA00022801"/>
    </source>
</evidence>
<dbReference type="SUPFAM" id="SSF56281">
    <property type="entry name" value="Metallo-hydrolase/oxidoreductase"/>
    <property type="match status" value="1"/>
</dbReference>
<dbReference type="PANTHER" id="PTHR11935:SF94">
    <property type="entry name" value="TENZING NORGAY, ISOFORM C"/>
    <property type="match status" value="1"/>
</dbReference>
<evidence type="ECO:0000313" key="5">
    <source>
        <dbReference type="EMBL" id="CAF9908171.1"/>
    </source>
</evidence>
<comment type="caution">
    <text evidence="5">The sequence shown here is derived from an EMBL/GenBank/DDBJ whole genome shotgun (WGS) entry which is preliminary data.</text>
</comment>
<dbReference type="GO" id="GO:0004416">
    <property type="term" value="F:hydroxyacylglutathione hydrolase activity"/>
    <property type="evidence" value="ECO:0007669"/>
    <property type="project" value="TreeGrafter"/>
</dbReference>
<dbReference type="Pfam" id="PF16123">
    <property type="entry name" value="HAGH_C"/>
    <property type="match status" value="1"/>
</dbReference>
<keyword evidence="2" id="KW-0378">Hydrolase</keyword>